<dbReference type="Proteomes" id="UP000831947">
    <property type="component" value="Chromosome"/>
</dbReference>
<organism evidence="4 5">
    <name type="scientific">Bombilactobacillus thymidiniphilus</name>
    <dbReference type="NCBI Taxonomy" id="2923363"/>
    <lineage>
        <taxon>Bacteria</taxon>
        <taxon>Bacillati</taxon>
        <taxon>Bacillota</taxon>
        <taxon>Bacilli</taxon>
        <taxon>Lactobacillales</taxon>
        <taxon>Lactobacillaceae</taxon>
        <taxon>Bombilactobacillus</taxon>
    </lineage>
</organism>
<keyword evidence="2" id="KW-0963">Cytoplasm</keyword>
<comment type="similarity">
    <text evidence="2">Belongs to the YbaB/EbfC family.</text>
</comment>
<dbReference type="SUPFAM" id="SSF82607">
    <property type="entry name" value="YbaB-like"/>
    <property type="match status" value="1"/>
</dbReference>
<protein>
    <recommendedName>
        <fullName evidence="2">Nucleoid-associated protein MOO47_01720</fullName>
    </recommendedName>
</protein>
<evidence type="ECO:0000313" key="4">
    <source>
        <dbReference type="EMBL" id="UQS83934.1"/>
    </source>
</evidence>
<reference evidence="4 5" key="1">
    <citation type="journal article" date="2022" name="Int. J. Syst. Evol. Microbiol.">
        <title>Apilactobacillus apisilvae sp. nov., Nicolia spurrieriana gen. nov. sp. nov., Bombilactobacillus folatiphilus sp. nov. and Bombilactobacillus thymidiniphilus sp. nov., four new lactic acid bacterial isolates from stingless bees Tetragonula carbonaria and Austroplebeia australis.</title>
        <authorList>
            <person name="Oliphant S.A."/>
            <person name="Watson-Haigh N.S."/>
            <person name="Sumby K.M."/>
            <person name="Gardner J."/>
            <person name="Groom S."/>
            <person name="Jiranek V."/>
        </authorList>
    </citation>
    <scope>NUCLEOTIDE SEQUENCE [LARGE SCALE GENOMIC DNA]</scope>
    <source>
        <strain evidence="4 5">SG4_A1</strain>
    </source>
</reference>
<sequence length="102" mass="11314">MKPQFPGNMQNMIKQAQKLQKDMAQAQEQLNQTDFVGKSADDAVVATFSGARQLKDLQIKPEALDPDDPDMLQDLIIMAVNSAMTQIDQQAEQTLGKYTPGF</sequence>
<evidence type="ECO:0000256" key="3">
    <source>
        <dbReference type="SAM" id="Coils"/>
    </source>
</evidence>
<dbReference type="RefSeq" id="WP_249513119.1">
    <property type="nucleotide sequence ID" value="NZ_CP093365.1"/>
</dbReference>
<comment type="subcellular location">
    <subcellularLocation>
        <location evidence="2">Cytoplasm</location>
        <location evidence="2">Nucleoid</location>
    </subcellularLocation>
</comment>
<dbReference type="InterPro" id="IPR004401">
    <property type="entry name" value="YbaB/EbfC"/>
</dbReference>
<feature type="coiled-coil region" evidence="3">
    <location>
        <begin position="9"/>
        <end position="36"/>
    </location>
</feature>
<keyword evidence="1 2" id="KW-0238">DNA-binding</keyword>
<accession>A0ABY4PEK4</accession>
<dbReference type="HAMAP" id="MF_00274">
    <property type="entry name" value="DNA_YbaB_EbfC"/>
    <property type="match status" value="1"/>
</dbReference>
<proteinExistence type="inferred from homology"/>
<dbReference type="Pfam" id="PF02575">
    <property type="entry name" value="YbaB_DNA_bd"/>
    <property type="match status" value="1"/>
</dbReference>
<dbReference type="EMBL" id="CP093365">
    <property type="protein sequence ID" value="UQS83934.1"/>
    <property type="molecule type" value="Genomic_DNA"/>
</dbReference>
<keyword evidence="3" id="KW-0175">Coiled coil</keyword>
<comment type="subunit">
    <text evidence="2">Homodimer.</text>
</comment>
<evidence type="ECO:0000256" key="1">
    <source>
        <dbReference type="ARBA" id="ARBA00023125"/>
    </source>
</evidence>
<dbReference type="PIRSF" id="PIRSF004555">
    <property type="entry name" value="UCP004555"/>
    <property type="match status" value="1"/>
</dbReference>
<dbReference type="PANTHER" id="PTHR33449:SF1">
    <property type="entry name" value="NUCLEOID-ASSOCIATED PROTEIN YBAB"/>
    <property type="match status" value="1"/>
</dbReference>
<keyword evidence="5" id="KW-1185">Reference proteome</keyword>
<evidence type="ECO:0000313" key="5">
    <source>
        <dbReference type="Proteomes" id="UP000831947"/>
    </source>
</evidence>
<dbReference type="InterPro" id="IPR036894">
    <property type="entry name" value="YbaB-like_sf"/>
</dbReference>
<gene>
    <name evidence="4" type="ORF">MOO47_01720</name>
</gene>
<dbReference type="NCBIfam" id="TIGR00103">
    <property type="entry name" value="DNA_YbaB_EbfC"/>
    <property type="match status" value="1"/>
</dbReference>
<name>A0ABY4PEK4_9LACO</name>
<dbReference type="Gene3D" id="3.30.1310.10">
    <property type="entry name" value="Nucleoid-associated protein YbaB-like domain"/>
    <property type="match status" value="1"/>
</dbReference>
<dbReference type="PANTHER" id="PTHR33449">
    <property type="entry name" value="NUCLEOID-ASSOCIATED PROTEIN YBAB"/>
    <property type="match status" value="1"/>
</dbReference>
<comment type="function">
    <text evidence="2">Binds to DNA and alters its conformation. May be involved in regulation of gene expression, nucleoid organization and DNA protection.</text>
</comment>
<evidence type="ECO:0000256" key="2">
    <source>
        <dbReference type="HAMAP-Rule" id="MF_00274"/>
    </source>
</evidence>